<evidence type="ECO:0000313" key="2">
    <source>
        <dbReference type="Proteomes" id="UP001255246"/>
    </source>
</evidence>
<dbReference type="RefSeq" id="WP_311351170.1">
    <property type="nucleotide sequence ID" value="NZ_JAVRHR010000002.1"/>
</dbReference>
<keyword evidence="2" id="KW-1185">Reference proteome</keyword>
<comment type="caution">
    <text evidence="1">The sequence shown here is derived from an EMBL/GenBank/DDBJ whole genome shotgun (WGS) entry which is preliminary data.</text>
</comment>
<dbReference type="Proteomes" id="UP001255246">
    <property type="component" value="Unassembled WGS sequence"/>
</dbReference>
<gene>
    <name evidence="1" type="ORF">RM706_10450</name>
</gene>
<sequence>MKDFFKIISLLSFVILMFIKVSSFHVYSHVGHDDDTSIENCSSCELAIEHQQTAFIAPATISLEKKLIGEDFSAVETYYQSFTLQIASSDFFSRPPPFVV</sequence>
<organism evidence="1 2">
    <name type="scientific">Croceitalea rosinachiae</name>
    <dbReference type="NCBI Taxonomy" id="3075596"/>
    <lineage>
        <taxon>Bacteria</taxon>
        <taxon>Pseudomonadati</taxon>
        <taxon>Bacteroidota</taxon>
        <taxon>Flavobacteriia</taxon>
        <taxon>Flavobacteriales</taxon>
        <taxon>Flavobacteriaceae</taxon>
        <taxon>Croceitalea</taxon>
    </lineage>
</organism>
<reference evidence="1 2" key="1">
    <citation type="submission" date="2023-09" db="EMBL/GenBank/DDBJ databases">
        <authorList>
            <person name="Rey-Velasco X."/>
        </authorList>
    </citation>
    <scope>NUCLEOTIDE SEQUENCE [LARGE SCALE GENOMIC DNA]</scope>
    <source>
        <strain evidence="1 2">F388</strain>
    </source>
</reference>
<protein>
    <submittedName>
        <fullName evidence="1">Uncharacterized protein</fullName>
    </submittedName>
</protein>
<dbReference type="EMBL" id="JAVRHR010000002">
    <property type="protein sequence ID" value="MDT0607453.1"/>
    <property type="molecule type" value="Genomic_DNA"/>
</dbReference>
<proteinExistence type="predicted"/>
<accession>A0ABU3AEF1</accession>
<evidence type="ECO:0000313" key="1">
    <source>
        <dbReference type="EMBL" id="MDT0607453.1"/>
    </source>
</evidence>
<name>A0ABU3AEF1_9FLAO</name>